<dbReference type="EMBL" id="OV651817">
    <property type="protein sequence ID" value="CAH1111013.1"/>
    <property type="molecule type" value="Genomic_DNA"/>
</dbReference>
<keyword evidence="2" id="KW-1185">Reference proteome</keyword>
<proteinExistence type="predicted"/>
<dbReference type="PANTHER" id="PTHR46114:SF1">
    <property type="entry name" value="ZAD DOMAIN-CONTAINING PROTEIN"/>
    <property type="match status" value="1"/>
</dbReference>
<reference evidence="1" key="1">
    <citation type="submission" date="2022-01" db="EMBL/GenBank/DDBJ databases">
        <authorList>
            <person name="King R."/>
        </authorList>
    </citation>
    <scope>NUCLEOTIDE SEQUENCE</scope>
</reference>
<evidence type="ECO:0000313" key="1">
    <source>
        <dbReference type="EMBL" id="CAH1111013.1"/>
    </source>
</evidence>
<name>A0A9P0D371_9CUCU</name>
<dbReference type="Proteomes" id="UP001153636">
    <property type="component" value="Chromosome 5"/>
</dbReference>
<gene>
    <name evidence="1" type="ORF">PSYICH_LOCUS11685</name>
</gene>
<accession>A0A9P0D371</accession>
<sequence length="124" mass="14392">MLLPPLHIKLGMMKQFVKALDKENSSFQYLCQKFPRLSDAKIKEGVFDGPQIRSLMTDERFDTTMNTTELEAWLAFKDVVNNFLGNHKHSDHKNIVANLLDKIQKLGCNMRIKLHFLDSHLDFS</sequence>
<evidence type="ECO:0000313" key="2">
    <source>
        <dbReference type="Proteomes" id="UP001153636"/>
    </source>
</evidence>
<dbReference type="PANTHER" id="PTHR46114">
    <property type="entry name" value="APPLE DOMAIN-CONTAINING PROTEIN"/>
    <property type="match status" value="1"/>
</dbReference>
<dbReference type="OrthoDB" id="6752011at2759"/>
<dbReference type="AlphaFoldDB" id="A0A9P0D371"/>
<protein>
    <submittedName>
        <fullName evidence="1">Uncharacterized protein</fullName>
    </submittedName>
</protein>
<organism evidence="1 2">
    <name type="scientific">Psylliodes chrysocephalus</name>
    <dbReference type="NCBI Taxonomy" id="3402493"/>
    <lineage>
        <taxon>Eukaryota</taxon>
        <taxon>Metazoa</taxon>
        <taxon>Ecdysozoa</taxon>
        <taxon>Arthropoda</taxon>
        <taxon>Hexapoda</taxon>
        <taxon>Insecta</taxon>
        <taxon>Pterygota</taxon>
        <taxon>Neoptera</taxon>
        <taxon>Endopterygota</taxon>
        <taxon>Coleoptera</taxon>
        <taxon>Polyphaga</taxon>
        <taxon>Cucujiformia</taxon>
        <taxon>Chrysomeloidea</taxon>
        <taxon>Chrysomelidae</taxon>
        <taxon>Galerucinae</taxon>
        <taxon>Alticini</taxon>
        <taxon>Psylliodes</taxon>
    </lineage>
</organism>